<evidence type="ECO:0000313" key="9">
    <source>
        <dbReference type="EMBL" id="XBP68744.1"/>
    </source>
</evidence>
<dbReference type="EC" id="2.7.7.-" evidence="8"/>
<comment type="catalytic activity">
    <reaction evidence="8">
        <text>L-seryl-[protein] + ATP = 3-O-(5'-adenylyl)-L-seryl-[protein] + diphosphate</text>
        <dbReference type="Rhea" id="RHEA:58120"/>
        <dbReference type="Rhea" id="RHEA-COMP:9863"/>
        <dbReference type="Rhea" id="RHEA-COMP:15073"/>
        <dbReference type="ChEBI" id="CHEBI:29999"/>
        <dbReference type="ChEBI" id="CHEBI:30616"/>
        <dbReference type="ChEBI" id="CHEBI:33019"/>
        <dbReference type="ChEBI" id="CHEBI:142516"/>
        <dbReference type="EC" id="2.7.7.108"/>
    </reaction>
</comment>
<dbReference type="AlphaFoldDB" id="A0AAU7LM98"/>
<feature type="binding site" evidence="8">
    <location>
        <position position="123"/>
    </location>
    <ligand>
        <name>ATP</name>
        <dbReference type="ChEBI" id="CHEBI:30616"/>
    </ligand>
</feature>
<dbReference type="GO" id="GO:0070733">
    <property type="term" value="F:AMPylase activity"/>
    <property type="evidence" value="ECO:0007669"/>
    <property type="project" value="UniProtKB-EC"/>
</dbReference>
<dbReference type="GO" id="GO:0005524">
    <property type="term" value="F:ATP binding"/>
    <property type="evidence" value="ECO:0007669"/>
    <property type="project" value="UniProtKB-UniRule"/>
</dbReference>
<comment type="catalytic activity">
    <reaction evidence="8">
        <text>L-threonyl-[protein] + ATP = 3-O-(5'-adenylyl)-L-threonyl-[protein] + diphosphate</text>
        <dbReference type="Rhea" id="RHEA:54292"/>
        <dbReference type="Rhea" id="RHEA-COMP:11060"/>
        <dbReference type="Rhea" id="RHEA-COMP:13847"/>
        <dbReference type="ChEBI" id="CHEBI:30013"/>
        <dbReference type="ChEBI" id="CHEBI:30616"/>
        <dbReference type="ChEBI" id="CHEBI:33019"/>
        <dbReference type="ChEBI" id="CHEBI:138113"/>
        <dbReference type="EC" id="2.7.7.108"/>
    </reaction>
</comment>
<evidence type="ECO:0000256" key="4">
    <source>
        <dbReference type="ARBA" id="ARBA00022723"/>
    </source>
</evidence>
<dbReference type="InterPro" id="IPR003846">
    <property type="entry name" value="SelO"/>
</dbReference>
<comment type="catalytic activity">
    <reaction evidence="8">
        <text>L-tyrosyl-[protein] + UTP = O-(5'-uridylyl)-L-tyrosyl-[protein] + diphosphate</text>
        <dbReference type="Rhea" id="RHEA:83887"/>
        <dbReference type="Rhea" id="RHEA-COMP:10136"/>
        <dbReference type="Rhea" id="RHEA-COMP:20238"/>
        <dbReference type="ChEBI" id="CHEBI:33019"/>
        <dbReference type="ChEBI" id="CHEBI:46398"/>
        <dbReference type="ChEBI" id="CHEBI:46858"/>
        <dbReference type="ChEBI" id="CHEBI:90602"/>
    </reaction>
</comment>
<keyword evidence="4 8" id="KW-0479">Metal-binding</keyword>
<feature type="binding site" evidence="8">
    <location>
        <position position="122"/>
    </location>
    <ligand>
        <name>ATP</name>
        <dbReference type="ChEBI" id="CHEBI:30616"/>
    </ligand>
</feature>
<dbReference type="GO" id="GO:0030145">
    <property type="term" value="F:manganese ion binding"/>
    <property type="evidence" value="ECO:0007669"/>
    <property type="project" value="UniProtKB-UniRule"/>
</dbReference>
<comment type="catalytic activity">
    <reaction evidence="8">
        <text>L-seryl-[protein] + UTP = O-(5'-uridylyl)-L-seryl-[protein] + diphosphate</text>
        <dbReference type="Rhea" id="RHEA:64604"/>
        <dbReference type="Rhea" id="RHEA-COMP:9863"/>
        <dbReference type="Rhea" id="RHEA-COMP:16635"/>
        <dbReference type="ChEBI" id="CHEBI:29999"/>
        <dbReference type="ChEBI" id="CHEBI:33019"/>
        <dbReference type="ChEBI" id="CHEBI:46398"/>
        <dbReference type="ChEBI" id="CHEBI:156051"/>
    </reaction>
</comment>
<proteinExistence type="inferred from homology"/>
<dbReference type="PANTHER" id="PTHR32057">
    <property type="entry name" value="PROTEIN ADENYLYLTRANSFERASE SELO, MITOCHONDRIAL"/>
    <property type="match status" value="1"/>
</dbReference>
<feature type="binding site" evidence="8">
    <location>
        <position position="173"/>
    </location>
    <ligand>
        <name>ATP</name>
        <dbReference type="ChEBI" id="CHEBI:30616"/>
    </ligand>
</feature>
<keyword evidence="8" id="KW-0464">Manganese</keyword>
<organism evidence="9">
    <name type="scientific">Polaromonas hydrogenivorans</name>
    <dbReference type="NCBI Taxonomy" id="335476"/>
    <lineage>
        <taxon>Bacteria</taxon>
        <taxon>Pseudomonadati</taxon>
        <taxon>Pseudomonadota</taxon>
        <taxon>Betaproteobacteria</taxon>
        <taxon>Burkholderiales</taxon>
        <taxon>Comamonadaceae</taxon>
        <taxon>Polaromonas</taxon>
    </lineage>
</organism>
<evidence type="ECO:0000256" key="3">
    <source>
        <dbReference type="ARBA" id="ARBA00022695"/>
    </source>
</evidence>
<comment type="catalytic activity">
    <reaction evidence="8">
        <text>L-tyrosyl-[protein] + ATP = O-(5'-adenylyl)-L-tyrosyl-[protein] + diphosphate</text>
        <dbReference type="Rhea" id="RHEA:54288"/>
        <dbReference type="Rhea" id="RHEA-COMP:10136"/>
        <dbReference type="Rhea" id="RHEA-COMP:13846"/>
        <dbReference type="ChEBI" id="CHEBI:30616"/>
        <dbReference type="ChEBI" id="CHEBI:33019"/>
        <dbReference type="ChEBI" id="CHEBI:46858"/>
        <dbReference type="ChEBI" id="CHEBI:83624"/>
        <dbReference type="EC" id="2.7.7.108"/>
    </reaction>
</comment>
<dbReference type="NCBIfam" id="NF000658">
    <property type="entry name" value="PRK00029.1"/>
    <property type="match status" value="1"/>
</dbReference>
<protein>
    <recommendedName>
        <fullName evidence="8">Protein nucleotidyltransferase YdiU</fullName>
        <ecNumber evidence="8">2.7.7.-</ecNumber>
    </recommendedName>
    <alternativeName>
        <fullName evidence="8">Protein adenylyltransferase YdiU</fullName>
        <ecNumber evidence="8">2.7.7.108</ecNumber>
    </alternativeName>
    <alternativeName>
        <fullName evidence="8">Protein uridylyltransferase YdiU</fullName>
        <ecNumber evidence="8">2.7.7.-</ecNumber>
    </alternativeName>
</protein>
<feature type="binding site" evidence="8">
    <location>
        <position position="252"/>
    </location>
    <ligand>
        <name>Mg(2+)</name>
        <dbReference type="ChEBI" id="CHEBI:18420"/>
    </ligand>
</feature>
<comment type="cofactor">
    <cofactor evidence="8">
        <name>Mg(2+)</name>
        <dbReference type="ChEBI" id="CHEBI:18420"/>
    </cofactor>
    <cofactor evidence="8">
        <name>Mn(2+)</name>
        <dbReference type="ChEBI" id="CHEBI:29035"/>
    </cofactor>
</comment>
<accession>A0AAU7LM98</accession>
<feature type="binding site" evidence="8">
    <location>
        <position position="261"/>
    </location>
    <ligand>
        <name>Mg(2+)</name>
        <dbReference type="ChEBI" id="CHEBI:18420"/>
    </ligand>
</feature>
<dbReference type="EC" id="2.7.7.108" evidence="8"/>
<keyword evidence="5 8" id="KW-0547">Nucleotide-binding</keyword>
<evidence type="ECO:0000256" key="6">
    <source>
        <dbReference type="ARBA" id="ARBA00022840"/>
    </source>
</evidence>
<dbReference type="GO" id="GO:0000287">
    <property type="term" value="F:magnesium ion binding"/>
    <property type="evidence" value="ECO:0007669"/>
    <property type="project" value="UniProtKB-UniRule"/>
</dbReference>
<feature type="binding site" evidence="8">
    <location>
        <position position="180"/>
    </location>
    <ligand>
        <name>ATP</name>
        <dbReference type="ChEBI" id="CHEBI:30616"/>
    </ligand>
</feature>
<dbReference type="RefSeq" id="WP_349276842.1">
    <property type="nucleotide sequence ID" value="NZ_CP157675.1"/>
</dbReference>
<comment type="catalytic activity">
    <reaction evidence="8">
        <text>L-histidyl-[protein] + UTP = N(tele)-(5'-uridylyl)-L-histidyl-[protein] + diphosphate</text>
        <dbReference type="Rhea" id="RHEA:83891"/>
        <dbReference type="Rhea" id="RHEA-COMP:9745"/>
        <dbReference type="Rhea" id="RHEA-COMP:20239"/>
        <dbReference type="ChEBI" id="CHEBI:29979"/>
        <dbReference type="ChEBI" id="CHEBI:33019"/>
        <dbReference type="ChEBI" id="CHEBI:46398"/>
        <dbReference type="ChEBI" id="CHEBI:233474"/>
    </reaction>
</comment>
<sequence>MNLPLGEPRFAALGLAYGQAVAALPLPDAQRLYFNAALADQIGLDPRWCQSPAALPLLTGNAAWPGQMPSASVYAGHQFGVWVSQLGDGRVLTLAEWRSPDGSPVELQLKGAGPTPYARGSDGRATLASSVRELLACEALHALGVPTTRALSLAGSSLSVQRDMLETAGVLGRTAPCFVRFGHFEFHARHGTPQQLALLADHVIEHHFPYLANQPPRQRHAAWLAEVVELTAALFAHWQTLGFCHGVLNTDNLSVLGLTLDYGPYGFMERFRPHHVCNASDHEGRYAYTAQPAIGRWNCERLLDACAGLLAPQPETASHLAQALLARYDEVYRQEVMRRWRAKLGLRDARAGDAGLLNRWLTLLQRGKADFTLAFRRLADAIQTDPAEALICLPAGQDAVLRDWLNDWRTRLASEGGLPAGRASAMRRVNPRYVLRNHLAQAAIEGAQRGSSVELHRLLAVLARPFDEQPGAEHYATPPAQGLELEIGCSA</sequence>
<keyword evidence="3 8" id="KW-0548">Nucleotidyltransferase</keyword>
<evidence type="ECO:0000256" key="8">
    <source>
        <dbReference type="HAMAP-Rule" id="MF_00692"/>
    </source>
</evidence>
<feature type="binding site" evidence="8">
    <location>
        <position position="89"/>
    </location>
    <ligand>
        <name>ATP</name>
        <dbReference type="ChEBI" id="CHEBI:30616"/>
    </ligand>
</feature>
<feature type="binding site" evidence="8">
    <location>
        <position position="110"/>
    </location>
    <ligand>
        <name>ATP</name>
        <dbReference type="ChEBI" id="CHEBI:30616"/>
    </ligand>
</feature>
<dbReference type="PANTHER" id="PTHR32057:SF14">
    <property type="entry name" value="PROTEIN ADENYLYLTRANSFERASE SELO, MITOCHONDRIAL"/>
    <property type="match status" value="1"/>
</dbReference>
<gene>
    <name evidence="8" type="primary">ydiU</name>
    <name evidence="8" type="synonym">selO</name>
    <name evidence="9" type="ORF">ABLV49_12595</name>
</gene>
<feature type="active site" description="Proton acceptor" evidence="8">
    <location>
        <position position="251"/>
    </location>
</feature>
<keyword evidence="6 8" id="KW-0067">ATP-binding</keyword>
<name>A0AAU7LM98_9BURK</name>
<evidence type="ECO:0000256" key="1">
    <source>
        <dbReference type="ARBA" id="ARBA00009747"/>
    </source>
</evidence>
<feature type="binding site" evidence="8">
    <location>
        <position position="261"/>
    </location>
    <ligand>
        <name>ATP</name>
        <dbReference type="ChEBI" id="CHEBI:30616"/>
    </ligand>
</feature>
<evidence type="ECO:0000256" key="5">
    <source>
        <dbReference type="ARBA" id="ARBA00022741"/>
    </source>
</evidence>
<dbReference type="Pfam" id="PF02696">
    <property type="entry name" value="SelO"/>
    <property type="match status" value="1"/>
</dbReference>
<keyword evidence="7 8" id="KW-0460">Magnesium</keyword>
<feature type="binding site" evidence="8">
    <location>
        <position position="90"/>
    </location>
    <ligand>
        <name>ATP</name>
        <dbReference type="ChEBI" id="CHEBI:30616"/>
    </ligand>
</feature>
<evidence type="ECO:0000256" key="2">
    <source>
        <dbReference type="ARBA" id="ARBA00022679"/>
    </source>
</evidence>
<evidence type="ECO:0000256" key="7">
    <source>
        <dbReference type="ARBA" id="ARBA00022842"/>
    </source>
</evidence>
<feature type="binding site" evidence="8">
    <location>
        <position position="87"/>
    </location>
    <ligand>
        <name>ATP</name>
        <dbReference type="ChEBI" id="CHEBI:30616"/>
    </ligand>
</feature>
<reference evidence="9" key="1">
    <citation type="submission" date="2024-05" db="EMBL/GenBank/DDBJ databases">
        <authorList>
            <person name="Bunk B."/>
            <person name="Swiderski J."/>
            <person name="Sproer C."/>
            <person name="Thiel V."/>
        </authorList>
    </citation>
    <scope>NUCLEOTIDE SEQUENCE</scope>
    <source>
        <strain evidence="9">DSM 17735</strain>
    </source>
</reference>
<keyword evidence="2 8" id="KW-0808">Transferase</keyword>
<comment type="function">
    <text evidence="8">Nucleotidyltransferase involved in the post-translational modification of proteins. It can catalyze the addition of adenosine monophosphate (AMP) or uridine monophosphate (UMP) to a protein, resulting in modifications known as AMPylation and UMPylation.</text>
</comment>
<comment type="similarity">
    <text evidence="1 8">Belongs to the SELO family.</text>
</comment>
<dbReference type="HAMAP" id="MF_00692">
    <property type="entry name" value="SelO"/>
    <property type="match status" value="1"/>
</dbReference>
<dbReference type="EMBL" id="CP157675">
    <property type="protein sequence ID" value="XBP68744.1"/>
    <property type="molecule type" value="Genomic_DNA"/>
</dbReference>